<dbReference type="AlphaFoldDB" id="A0A1I3TKX6"/>
<dbReference type="OMA" id="AGWETLD"/>
<feature type="compositionally biased region" description="Basic and acidic residues" evidence="1">
    <location>
        <begin position="127"/>
        <end position="137"/>
    </location>
</feature>
<dbReference type="GeneID" id="14208983"/>
<feature type="region of interest" description="Disordered" evidence="1">
    <location>
        <begin position="114"/>
        <end position="137"/>
    </location>
</feature>
<dbReference type="RefSeq" id="WP_005580561.1">
    <property type="nucleotide sequence ID" value="NZ_FORO01000064.1"/>
</dbReference>
<dbReference type="OrthoDB" id="202149at2157"/>
<proteinExistence type="predicted"/>
<dbReference type="EMBL" id="FORO01000064">
    <property type="protein sequence ID" value="SFJ71535.1"/>
    <property type="molecule type" value="Genomic_DNA"/>
</dbReference>
<gene>
    <name evidence="2" type="ORF">SAMN05443661_1644</name>
</gene>
<protein>
    <submittedName>
        <fullName evidence="2">Uncharacterized protein</fullName>
    </submittedName>
</protein>
<organism evidence="2 3">
    <name type="scientific">Natronobacterium gregoryi</name>
    <dbReference type="NCBI Taxonomy" id="44930"/>
    <lineage>
        <taxon>Archaea</taxon>
        <taxon>Methanobacteriati</taxon>
        <taxon>Methanobacteriota</taxon>
        <taxon>Stenosarchaea group</taxon>
        <taxon>Halobacteria</taxon>
        <taxon>Halobacteriales</taxon>
        <taxon>Natrialbaceae</taxon>
        <taxon>Natronobacterium</taxon>
    </lineage>
</organism>
<evidence type="ECO:0000313" key="3">
    <source>
        <dbReference type="Proteomes" id="UP000182829"/>
    </source>
</evidence>
<evidence type="ECO:0000256" key="1">
    <source>
        <dbReference type="SAM" id="MobiDB-lite"/>
    </source>
</evidence>
<evidence type="ECO:0000313" key="2">
    <source>
        <dbReference type="EMBL" id="SFJ71535.1"/>
    </source>
</evidence>
<name>A0A1I3TKX6_9EURY</name>
<reference evidence="2 3" key="1">
    <citation type="submission" date="2016-10" db="EMBL/GenBank/DDBJ databases">
        <authorList>
            <person name="de Groot N.N."/>
        </authorList>
    </citation>
    <scope>NUCLEOTIDE SEQUENCE [LARGE SCALE GENOMIC DNA]</scope>
    <source>
        <strain evidence="2 3">SP2</strain>
    </source>
</reference>
<accession>A0A1I3TKX6</accession>
<dbReference type="Proteomes" id="UP000182829">
    <property type="component" value="Unassembled WGS sequence"/>
</dbReference>
<sequence length="137" mass="14354">MPIPGYDADSIAEAVLERVGARVAVVADVVPDEFDLERSGIEPPADALSDPVSITCFEGLQAVEAVRLTLSYDPSELPPGASPTDVAVTARTDDGWESLESTTDLEKTTVTAVLNDRPPGSTIAAGYDDHAADELGR</sequence>